<dbReference type="InterPro" id="IPR024079">
    <property type="entry name" value="MetalloPept_cat_dom_sf"/>
</dbReference>
<evidence type="ECO:0000256" key="9">
    <source>
        <dbReference type="SAM" id="Phobius"/>
    </source>
</evidence>
<dbReference type="PANTHER" id="PTHR11733">
    <property type="entry name" value="ZINC METALLOPROTEASE FAMILY M13 NEPRILYSIN-RELATED"/>
    <property type="match status" value="1"/>
</dbReference>
<dbReference type="AlphaFoldDB" id="A0AAQ4DVK6"/>
<comment type="caution">
    <text evidence="12">The sequence shown here is derived from an EMBL/GenBank/DDBJ whole genome shotgun (WGS) entry which is preliminary data.</text>
</comment>
<evidence type="ECO:0000256" key="8">
    <source>
        <dbReference type="SAM" id="MobiDB-lite"/>
    </source>
</evidence>
<keyword evidence="6" id="KW-0862">Zinc</keyword>
<dbReference type="Proteomes" id="UP001321473">
    <property type="component" value="Unassembled WGS sequence"/>
</dbReference>
<dbReference type="InterPro" id="IPR008753">
    <property type="entry name" value="Peptidase_M13_N"/>
</dbReference>
<keyword evidence="7" id="KW-0482">Metalloprotease</keyword>
<protein>
    <recommendedName>
        <fullName evidence="14">M13 family peptidase</fullName>
    </recommendedName>
</protein>
<feature type="compositionally biased region" description="Basic and acidic residues" evidence="8">
    <location>
        <begin position="7"/>
        <end position="20"/>
    </location>
</feature>
<dbReference type="GO" id="GO:0004222">
    <property type="term" value="F:metalloendopeptidase activity"/>
    <property type="evidence" value="ECO:0007669"/>
    <property type="project" value="InterPro"/>
</dbReference>
<gene>
    <name evidence="12" type="ORF">V5799_006721</name>
</gene>
<feature type="domain" description="Peptidase M13 C-terminal" evidence="10">
    <location>
        <begin position="405"/>
        <end position="592"/>
    </location>
</feature>
<evidence type="ECO:0000256" key="3">
    <source>
        <dbReference type="ARBA" id="ARBA00022670"/>
    </source>
</evidence>
<reference evidence="12 13" key="1">
    <citation type="journal article" date="2023" name="Arcadia Sci">
        <title>De novo assembly of a long-read Amblyomma americanum tick genome.</title>
        <authorList>
            <person name="Chou S."/>
            <person name="Poskanzer K.E."/>
            <person name="Rollins M."/>
            <person name="Thuy-Boun P.S."/>
        </authorList>
    </citation>
    <scope>NUCLEOTIDE SEQUENCE [LARGE SCALE GENOMIC DNA]</scope>
    <source>
        <strain evidence="12">F_SG_1</strain>
        <tissue evidence="12">Salivary glands</tissue>
    </source>
</reference>
<feature type="region of interest" description="Disordered" evidence="8">
    <location>
        <begin position="1"/>
        <end position="20"/>
    </location>
</feature>
<dbReference type="GO" id="GO:0016485">
    <property type="term" value="P:protein processing"/>
    <property type="evidence" value="ECO:0007669"/>
    <property type="project" value="TreeGrafter"/>
</dbReference>
<dbReference type="InterPro" id="IPR018497">
    <property type="entry name" value="Peptidase_M13_C"/>
</dbReference>
<dbReference type="GO" id="GO:0046872">
    <property type="term" value="F:metal ion binding"/>
    <property type="evidence" value="ECO:0007669"/>
    <property type="project" value="UniProtKB-KW"/>
</dbReference>
<proteinExistence type="inferred from homology"/>
<organism evidence="12 13">
    <name type="scientific">Amblyomma americanum</name>
    <name type="common">Lone star tick</name>
    <dbReference type="NCBI Taxonomy" id="6943"/>
    <lineage>
        <taxon>Eukaryota</taxon>
        <taxon>Metazoa</taxon>
        <taxon>Ecdysozoa</taxon>
        <taxon>Arthropoda</taxon>
        <taxon>Chelicerata</taxon>
        <taxon>Arachnida</taxon>
        <taxon>Acari</taxon>
        <taxon>Parasitiformes</taxon>
        <taxon>Ixodida</taxon>
        <taxon>Ixodoidea</taxon>
        <taxon>Ixodidae</taxon>
        <taxon>Amblyomminae</taxon>
        <taxon>Amblyomma</taxon>
    </lineage>
</organism>
<evidence type="ECO:0000256" key="7">
    <source>
        <dbReference type="ARBA" id="ARBA00023049"/>
    </source>
</evidence>
<dbReference type="Pfam" id="PF01431">
    <property type="entry name" value="Peptidase_M13"/>
    <property type="match status" value="1"/>
</dbReference>
<feature type="region of interest" description="Disordered" evidence="8">
    <location>
        <begin position="52"/>
        <end position="82"/>
    </location>
</feature>
<dbReference type="PRINTS" id="PR00786">
    <property type="entry name" value="NEPRILYSIN"/>
</dbReference>
<feature type="compositionally biased region" description="Low complexity" evidence="8">
    <location>
        <begin position="64"/>
        <end position="82"/>
    </location>
</feature>
<dbReference type="Gene3D" id="3.40.390.10">
    <property type="entry name" value="Collagenase (Catalytic Domain)"/>
    <property type="match status" value="1"/>
</dbReference>
<keyword evidence="9" id="KW-0812">Transmembrane</keyword>
<keyword evidence="13" id="KW-1185">Reference proteome</keyword>
<dbReference type="PANTHER" id="PTHR11733:SF241">
    <property type="entry name" value="GH26575P-RELATED"/>
    <property type="match status" value="1"/>
</dbReference>
<comment type="cofactor">
    <cofactor evidence="1">
        <name>Zn(2+)</name>
        <dbReference type="ChEBI" id="CHEBI:29105"/>
    </cofactor>
</comment>
<evidence type="ECO:0008006" key="14">
    <source>
        <dbReference type="Google" id="ProtNLM"/>
    </source>
</evidence>
<dbReference type="InterPro" id="IPR000718">
    <property type="entry name" value="Peptidase_M13"/>
</dbReference>
<dbReference type="SUPFAM" id="SSF55486">
    <property type="entry name" value="Metalloproteases ('zincins'), catalytic domain"/>
    <property type="match status" value="2"/>
</dbReference>
<evidence type="ECO:0000256" key="4">
    <source>
        <dbReference type="ARBA" id="ARBA00022723"/>
    </source>
</evidence>
<evidence type="ECO:0000256" key="1">
    <source>
        <dbReference type="ARBA" id="ARBA00001947"/>
    </source>
</evidence>
<keyword evidence="9" id="KW-1133">Transmembrane helix</keyword>
<keyword evidence="4" id="KW-0479">Metal-binding</keyword>
<feature type="domain" description="Peptidase M13 N-terminal" evidence="11">
    <location>
        <begin position="99"/>
        <end position="347"/>
    </location>
</feature>
<keyword evidence="9" id="KW-0472">Membrane</keyword>
<keyword evidence="5" id="KW-0378">Hydrolase</keyword>
<evidence type="ECO:0000259" key="11">
    <source>
        <dbReference type="Pfam" id="PF05649"/>
    </source>
</evidence>
<evidence type="ECO:0000256" key="2">
    <source>
        <dbReference type="ARBA" id="ARBA00007357"/>
    </source>
</evidence>
<keyword evidence="3" id="KW-0645">Protease</keyword>
<dbReference type="Pfam" id="PF05649">
    <property type="entry name" value="Peptidase_M13_N"/>
    <property type="match status" value="1"/>
</dbReference>
<accession>A0AAQ4DVK6</accession>
<evidence type="ECO:0000313" key="13">
    <source>
        <dbReference type="Proteomes" id="UP001321473"/>
    </source>
</evidence>
<dbReference type="GO" id="GO:0005886">
    <property type="term" value="C:plasma membrane"/>
    <property type="evidence" value="ECO:0007669"/>
    <property type="project" value="TreeGrafter"/>
</dbReference>
<dbReference type="EMBL" id="JARKHS020026287">
    <property type="protein sequence ID" value="KAK8766496.1"/>
    <property type="molecule type" value="Genomic_DNA"/>
</dbReference>
<name>A0AAQ4DVK6_AMBAM</name>
<evidence type="ECO:0000256" key="6">
    <source>
        <dbReference type="ARBA" id="ARBA00022833"/>
    </source>
</evidence>
<evidence type="ECO:0000256" key="5">
    <source>
        <dbReference type="ARBA" id="ARBA00022801"/>
    </source>
</evidence>
<sequence length="594" mass="65315">MSEILEVDPKDSSSEQKSVDAGHIKKSLFGGILIGLITGMVAASLLVPVAPSESEDTKTSSEPTTSGSQAASTTASEGTSHESSTWSAITSFVDTSAEPCHNFYAFACGAYKHPSGHTIAQMQDEMYDQLLNILSSVQYPEQGQSAAQKAAALYHNCLKVRDGGVDDSTALRQFIKSVGLALPLRPEVEALDKVLLLFFKYNLLTLLGLSLEDSQLDKGMREIKVALNVDQLSWFRQRDSELLMAFYPSHLDALGLVQHSEEALRIAIDIAATENTAISLLTKETLEKAGSMVFSTVGDIGIRTPSVKPGRWATLISRHSDGLYQKHHKVQISVSAVAYFDDVHSNLGEATRGSSAMTEELNEAYARYPDVSGRFLTPWLSAMKLSIEWEVRNSSSFKFSLRATNAAYIPMRNKLILPATILRPPVFVPGAPMAYNYGGLGSVIGHEMTHVFGVQGSMWDSRGKPRDWWSKSSRLLLNDKLTCLRRSHGSTRDVADSENMADFAGVVSAHAAYVGLRAKEEQWMGTGLQQSVQRLFFVSTCLKWCATLKNVTFANYAPWRDRCVIPLKNMKAFKDAFGCRGNSSMMQSPRCSFW</sequence>
<feature type="transmembrane region" description="Helical" evidence="9">
    <location>
        <begin position="27"/>
        <end position="50"/>
    </location>
</feature>
<comment type="similarity">
    <text evidence="2">Belongs to the peptidase M13 family.</text>
</comment>
<dbReference type="PROSITE" id="PS51885">
    <property type="entry name" value="NEPRILYSIN"/>
    <property type="match status" value="1"/>
</dbReference>
<evidence type="ECO:0000259" key="10">
    <source>
        <dbReference type="Pfam" id="PF01431"/>
    </source>
</evidence>
<evidence type="ECO:0000313" key="12">
    <source>
        <dbReference type="EMBL" id="KAK8766496.1"/>
    </source>
</evidence>